<evidence type="ECO:0000313" key="2">
    <source>
        <dbReference type="Proteomes" id="UP001172386"/>
    </source>
</evidence>
<comment type="caution">
    <text evidence="1">The sequence shown here is derived from an EMBL/GenBank/DDBJ whole genome shotgun (WGS) entry which is preliminary data.</text>
</comment>
<name>A0ACC3A7A3_9EURO</name>
<evidence type="ECO:0000313" key="1">
    <source>
        <dbReference type="EMBL" id="KAJ9656397.1"/>
    </source>
</evidence>
<proteinExistence type="predicted"/>
<accession>A0ACC3A7A3</accession>
<gene>
    <name evidence="1" type="ORF">H2198_004975</name>
</gene>
<keyword evidence="2" id="KW-1185">Reference proteome</keyword>
<reference evidence="1" key="1">
    <citation type="submission" date="2022-10" db="EMBL/GenBank/DDBJ databases">
        <title>Culturing micro-colonial fungi from biological soil crusts in the Mojave desert and describing Neophaeococcomyces mojavensis, and introducing the new genera and species Taxawa tesnikishii.</title>
        <authorList>
            <person name="Kurbessoian T."/>
            <person name="Stajich J.E."/>
        </authorList>
    </citation>
    <scope>NUCLEOTIDE SEQUENCE</scope>
    <source>
        <strain evidence="1">JES_112</strain>
    </source>
</reference>
<organism evidence="1 2">
    <name type="scientific">Neophaeococcomyces mojaviensis</name>
    <dbReference type="NCBI Taxonomy" id="3383035"/>
    <lineage>
        <taxon>Eukaryota</taxon>
        <taxon>Fungi</taxon>
        <taxon>Dikarya</taxon>
        <taxon>Ascomycota</taxon>
        <taxon>Pezizomycotina</taxon>
        <taxon>Eurotiomycetes</taxon>
        <taxon>Chaetothyriomycetidae</taxon>
        <taxon>Chaetothyriales</taxon>
        <taxon>Chaetothyriales incertae sedis</taxon>
        <taxon>Neophaeococcomyces</taxon>
    </lineage>
</organism>
<dbReference type="Proteomes" id="UP001172386">
    <property type="component" value="Unassembled WGS sequence"/>
</dbReference>
<dbReference type="EMBL" id="JAPDRQ010000078">
    <property type="protein sequence ID" value="KAJ9656397.1"/>
    <property type="molecule type" value="Genomic_DNA"/>
</dbReference>
<protein>
    <submittedName>
        <fullName evidence="1">Uncharacterized protein</fullName>
    </submittedName>
</protein>
<sequence length="244" mass="27718">MATVDGINATKERRVKEFELLTAMYPELQWNEQRQELKYTAEGSASLLLRVPDDYPGTSHPILISAFHKDKTDLRDLTKGKIDEMGLPLDEEIIDAIIQAFEEILQMHSKNANRLEDGGIKTKNISEPKYKTVIIWLHHLLNTNKRKLASNPTSDPEQITGVTKPGYPGVLVYSGNVTAIDDHVAELKSQRWQAFQVRFEESMSTPWSFTHLPGIREVESMSEVVQEILDTKDQETFLKAVGVR</sequence>